<gene>
    <name evidence="8" type="ORF">JWJ88_07210</name>
</gene>
<dbReference type="InterPro" id="IPR024079">
    <property type="entry name" value="MetalloPept_cat_dom_sf"/>
</dbReference>
<dbReference type="Proteomes" id="UP000663629">
    <property type="component" value="Chromosome 1"/>
</dbReference>
<dbReference type="InterPro" id="IPR018511">
    <property type="entry name" value="Hemolysin-typ_Ca-bd_CS"/>
</dbReference>
<evidence type="ECO:0000256" key="6">
    <source>
        <dbReference type="SAM" id="MobiDB-lite"/>
    </source>
</evidence>
<dbReference type="PANTHER" id="PTHR38340">
    <property type="entry name" value="S-LAYER PROTEIN"/>
    <property type="match status" value="1"/>
</dbReference>
<dbReference type="InterPro" id="IPR006026">
    <property type="entry name" value="Peptidase_Metallo"/>
</dbReference>
<dbReference type="Gene3D" id="2.60.120.380">
    <property type="match status" value="1"/>
</dbReference>
<keyword evidence="4" id="KW-0964">Secreted</keyword>
<evidence type="ECO:0000313" key="9">
    <source>
        <dbReference type="Proteomes" id="UP000663629"/>
    </source>
</evidence>
<keyword evidence="9" id="KW-1185">Reference proteome</keyword>
<organism evidence="8 9">
    <name type="scientific">Paracoccus methylovorus</name>
    <dbReference type="NCBI Taxonomy" id="2812658"/>
    <lineage>
        <taxon>Bacteria</taxon>
        <taxon>Pseudomonadati</taxon>
        <taxon>Pseudomonadota</taxon>
        <taxon>Alphaproteobacteria</taxon>
        <taxon>Rhodobacterales</taxon>
        <taxon>Paracoccaceae</taxon>
        <taxon>Paracoccus</taxon>
    </lineage>
</organism>
<evidence type="ECO:0000256" key="5">
    <source>
        <dbReference type="ARBA" id="ARBA00022737"/>
    </source>
</evidence>
<dbReference type="PANTHER" id="PTHR38340:SF1">
    <property type="entry name" value="S-LAYER PROTEIN"/>
    <property type="match status" value="1"/>
</dbReference>
<dbReference type="Pfam" id="PF08548">
    <property type="entry name" value="Peptidase_M10_C"/>
    <property type="match status" value="1"/>
</dbReference>
<dbReference type="InterPro" id="IPR050557">
    <property type="entry name" value="RTX_toxin/Mannuronan_C5-epim"/>
</dbReference>
<dbReference type="SUPFAM" id="SSF51120">
    <property type="entry name" value="beta-Roll"/>
    <property type="match status" value="3"/>
</dbReference>
<feature type="domain" description="Peptidase metallopeptidase" evidence="7">
    <location>
        <begin position="170"/>
        <end position="314"/>
    </location>
</feature>
<dbReference type="Gene3D" id="3.40.390.10">
    <property type="entry name" value="Collagenase (Catalytic Domain)"/>
    <property type="match status" value="1"/>
</dbReference>
<accession>A0ABX7JGM3</accession>
<comment type="cofactor">
    <cofactor evidence="1">
        <name>Ca(2+)</name>
        <dbReference type="ChEBI" id="CHEBI:29108"/>
    </cofactor>
</comment>
<keyword evidence="5" id="KW-0677">Repeat</keyword>
<dbReference type="InterPro" id="IPR011049">
    <property type="entry name" value="Serralysin-like_metalloprot_C"/>
</dbReference>
<dbReference type="SMART" id="SM00235">
    <property type="entry name" value="ZnMc"/>
    <property type="match status" value="1"/>
</dbReference>
<name>A0ABX7JGM3_9RHOB</name>
<feature type="region of interest" description="Disordered" evidence="6">
    <location>
        <begin position="554"/>
        <end position="582"/>
    </location>
</feature>
<evidence type="ECO:0000256" key="1">
    <source>
        <dbReference type="ARBA" id="ARBA00001913"/>
    </source>
</evidence>
<sequence length="793" mass="83652">MTLIGRNMEFSKAAGATLTEAAEITRAIRTEVGDAPAGTSTRYTMTVGDTFNGTLDWGDADWVRVQLQPGSYVISLDSRGASGVSDPYLRVMNEYGMEIAQNDDGDGLNSRLVLNVTQPGTYYLEAGSYGFFDWGAYSLQLTALAPRPQFTMAQIAHQLTDGFWEADGQSRRAFDVGQGDVLNVDLSGLTAQGRQLASMALSVWEQVTGITFNRNPGSNATVHITFDDSDWGAWSSSVTSGDRIVSSRVNVGLDWLMSYGTGYNSYSYHSYIHEIGHALGLGHAGNYNGSGFYGLDNHYRNDSWQASVMSYFDQQQNYAVDASFAFATSAMMADILAIQQLYGPTSIRTGNNTYGETTNAGPSYATIAGMLRDPQMRDDITFTIFDQGGVDTLNLGTDTHNQRISLAPGTVSDAYGLVGNISIAQGTLIENMQAGRGHDLVVGNGANNILRGGGGNDTLRGNNGNDTLIGGNGHDRLEGGAGADSLVGGSGNDTYVTDGRDQIVEAAGQGIDTVRSSVTLKLGANLENLVLVSNKAQDGSGNALANRLTGNAHANRLDGFQGDDTLRGNNGNDTLNGGNGHDWLDGGAGADRLVGGRGNDTYVTDGRDQIVEAAGQGIDTVRSSVTLKLGANLENLVLVSNKAQDGGGNALANRLTGNAHANRLDGFQGNDTLLGRQGNDTLNGGNGHDWLEGGVGADMLIGGSGNDTMHGGAGADHFVFHRGRDVVRDFKDNQDTLHIDDALWGGSRLSVAEVLKFAHVSGGNTVFDFGNGNVLTLNGFANIAALQDDLIVI</sequence>
<protein>
    <submittedName>
        <fullName evidence="8">M10 family metallopeptidase C-terminal domain-containing protein</fullName>
    </submittedName>
</protein>
<dbReference type="PROSITE" id="PS00330">
    <property type="entry name" value="HEMOLYSIN_CALCIUM"/>
    <property type="match status" value="8"/>
</dbReference>
<evidence type="ECO:0000256" key="3">
    <source>
        <dbReference type="ARBA" id="ARBA00009490"/>
    </source>
</evidence>
<proteinExistence type="inferred from homology"/>
<dbReference type="Pfam" id="PF00353">
    <property type="entry name" value="HemolysinCabind"/>
    <property type="match status" value="4"/>
</dbReference>
<comment type="subcellular location">
    <subcellularLocation>
        <location evidence="2">Secreted</location>
    </subcellularLocation>
</comment>
<evidence type="ECO:0000259" key="7">
    <source>
        <dbReference type="SMART" id="SM00235"/>
    </source>
</evidence>
<dbReference type="PRINTS" id="PR00313">
    <property type="entry name" value="CABNDNGRPT"/>
</dbReference>
<evidence type="ECO:0000256" key="4">
    <source>
        <dbReference type="ARBA" id="ARBA00022525"/>
    </source>
</evidence>
<evidence type="ECO:0000256" key="2">
    <source>
        <dbReference type="ARBA" id="ARBA00004613"/>
    </source>
</evidence>
<dbReference type="CDD" id="cd04277">
    <property type="entry name" value="ZnMc_serralysin_like"/>
    <property type="match status" value="1"/>
</dbReference>
<dbReference type="Gene3D" id="2.150.10.10">
    <property type="entry name" value="Serralysin-like metalloprotease, C-terminal"/>
    <property type="match status" value="2"/>
</dbReference>
<reference evidence="8 9" key="1">
    <citation type="submission" date="2021-02" db="EMBL/GenBank/DDBJ databases">
        <title>Paracoccus methylovroum sp.nov., a new methanol and methylamine utilizing methylotrophic denitrifer.</title>
        <authorList>
            <person name="Timsy T."/>
            <person name="Behrendt U."/>
            <person name="Ulrich A."/>
            <person name="Spanner T."/>
            <person name="Foesel B.U."/>
            <person name="Horn M.A."/>
            <person name="Kolb S."/>
        </authorList>
    </citation>
    <scope>NUCLEOTIDE SEQUENCE [LARGE SCALE GENOMIC DNA]</scope>
    <source>
        <strain evidence="8 9">H4-D09</strain>
    </source>
</reference>
<dbReference type="InterPro" id="IPR013858">
    <property type="entry name" value="Peptidase_M10B_C"/>
</dbReference>
<dbReference type="InterPro" id="IPR001343">
    <property type="entry name" value="Hemolysn_Ca-bd"/>
</dbReference>
<dbReference type="EMBL" id="CP070368">
    <property type="protein sequence ID" value="QRZ12408.1"/>
    <property type="molecule type" value="Genomic_DNA"/>
</dbReference>
<dbReference type="InterPro" id="IPR034033">
    <property type="entry name" value="Serralysin-like"/>
</dbReference>
<comment type="similarity">
    <text evidence="3">Belongs to the peptidase M10B family.</text>
</comment>
<evidence type="ECO:0000313" key="8">
    <source>
        <dbReference type="EMBL" id="QRZ12408.1"/>
    </source>
</evidence>
<dbReference type="RefSeq" id="WP_205293442.1">
    <property type="nucleotide sequence ID" value="NZ_CP070368.1"/>
</dbReference>
<dbReference type="SUPFAM" id="SSF55486">
    <property type="entry name" value="Metalloproteases ('zincins'), catalytic domain"/>
    <property type="match status" value="1"/>
</dbReference>